<dbReference type="EMBL" id="JACHHO010000003">
    <property type="protein sequence ID" value="MBB5205276.1"/>
    <property type="molecule type" value="Genomic_DNA"/>
</dbReference>
<keyword evidence="3" id="KW-1185">Reference proteome</keyword>
<feature type="chain" id="PRO_5032888852" evidence="1">
    <location>
        <begin position="24"/>
        <end position="61"/>
    </location>
</feature>
<evidence type="ECO:0000313" key="2">
    <source>
        <dbReference type="EMBL" id="MBB5205276.1"/>
    </source>
</evidence>
<comment type="caution">
    <text evidence="2">The sequence shown here is derived from an EMBL/GenBank/DDBJ whole genome shotgun (WGS) entry which is preliminary data.</text>
</comment>
<accession>A0A840S8D7</accession>
<evidence type="ECO:0000256" key="1">
    <source>
        <dbReference type="SAM" id="SignalP"/>
    </source>
</evidence>
<keyword evidence="1" id="KW-0732">Signal</keyword>
<dbReference type="AlphaFoldDB" id="A0A840S8D7"/>
<keyword evidence="2" id="KW-0449">Lipoprotein</keyword>
<organism evidence="2 3">
    <name type="scientific">Inhella inkyongensis</name>
    <dbReference type="NCBI Taxonomy" id="392593"/>
    <lineage>
        <taxon>Bacteria</taxon>
        <taxon>Pseudomonadati</taxon>
        <taxon>Pseudomonadota</taxon>
        <taxon>Betaproteobacteria</taxon>
        <taxon>Burkholderiales</taxon>
        <taxon>Sphaerotilaceae</taxon>
        <taxon>Inhella</taxon>
    </lineage>
</organism>
<feature type="signal peptide" evidence="1">
    <location>
        <begin position="1"/>
        <end position="23"/>
    </location>
</feature>
<gene>
    <name evidence="2" type="ORF">HNQ51_002595</name>
</gene>
<proteinExistence type="predicted"/>
<name>A0A840S8D7_9BURK</name>
<sequence length="61" mass="6440">MNALRLALAAALTLLSSACIVLPNDVVKHDADSLAQMSEQAHKTCGAGNVKEVTRKGFECK</sequence>
<dbReference type="Proteomes" id="UP000554837">
    <property type="component" value="Unassembled WGS sequence"/>
</dbReference>
<dbReference type="RefSeq" id="WP_138858192.1">
    <property type="nucleotide sequence ID" value="NZ_CP040709.1"/>
</dbReference>
<protein>
    <submittedName>
        <fullName evidence="2">Starvation-inducible outer membrane lipoprotein</fullName>
    </submittedName>
</protein>
<dbReference type="PROSITE" id="PS51257">
    <property type="entry name" value="PROKAR_LIPOPROTEIN"/>
    <property type="match status" value="1"/>
</dbReference>
<dbReference type="OrthoDB" id="8593812at2"/>
<evidence type="ECO:0000313" key="3">
    <source>
        <dbReference type="Proteomes" id="UP000554837"/>
    </source>
</evidence>
<reference evidence="2 3" key="1">
    <citation type="submission" date="2020-08" db="EMBL/GenBank/DDBJ databases">
        <title>Genomic Encyclopedia of Type Strains, Phase IV (KMG-IV): sequencing the most valuable type-strain genomes for metagenomic binning, comparative biology and taxonomic classification.</title>
        <authorList>
            <person name="Goeker M."/>
        </authorList>
    </citation>
    <scope>NUCLEOTIDE SEQUENCE [LARGE SCALE GENOMIC DNA]</scope>
    <source>
        <strain evidence="2 3">DSM 23958</strain>
    </source>
</reference>